<keyword evidence="2 4" id="KW-0202">Cytokine</keyword>
<keyword evidence="3" id="KW-1015">Disulfide bond</keyword>
<keyword evidence="4" id="KW-0732">Signal</keyword>
<dbReference type="InterPro" id="IPR036048">
    <property type="entry name" value="Interleukin_8-like_sf"/>
</dbReference>
<dbReference type="EMBL" id="SRLO01000628">
    <property type="protein sequence ID" value="TNN50184.1"/>
    <property type="molecule type" value="Genomic_DNA"/>
</dbReference>
<keyword evidence="7" id="KW-1185">Reference proteome</keyword>
<protein>
    <recommendedName>
        <fullName evidence="4">C-C motif chemokine</fullName>
    </recommendedName>
</protein>
<feature type="chain" id="PRO_5021512227" description="C-C motif chemokine" evidence="4">
    <location>
        <begin position="23"/>
        <end position="97"/>
    </location>
</feature>
<evidence type="ECO:0000313" key="6">
    <source>
        <dbReference type="EMBL" id="TNN50184.1"/>
    </source>
</evidence>
<evidence type="ECO:0000313" key="7">
    <source>
        <dbReference type="Proteomes" id="UP000314294"/>
    </source>
</evidence>
<dbReference type="GO" id="GO:0006955">
    <property type="term" value="P:immune response"/>
    <property type="evidence" value="ECO:0007669"/>
    <property type="project" value="InterPro"/>
</dbReference>
<dbReference type="SUPFAM" id="SSF54117">
    <property type="entry name" value="Interleukin 8-like chemokines"/>
    <property type="match status" value="1"/>
</dbReference>
<dbReference type="InterPro" id="IPR000827">
    <property type="entry name" value="Chemokine_CC_CS"/>
</dbReference>
<comment type="subcellular location">
    <subcellularLocation>
        <location evidence="4">Secreted</location>
    </subcellularLocation>
</comment>
<comment type="similarity">
    <text evidence="1 4">Belongs to the intercrine beta (chemokine CC) family.</text>
</comment>
<dbReference type="GO" id="GO:0005615">
    <property type="term" value="C:extracellular space"/>
    <property type="evidence" value="ECO:0007669"/>
    <property type="project" value="UniProtKB-KW"/>
</dbReference>
<dbReference type="GO" id="GO:0008009">
    <property type="term" value="F:chemokine activity"/>
    <property type="evidence" value="ECO:0007669"/>
    <property type="project" value="InterPro"/>
</dbReference>
<dbReference type="AlphaFoldDB" id="A0A4Z2GBU0"/>
<evidence type="ECO:0000256" key="2">
    <source>
        <dbReference type="ARBA" id="ARBA00022514"/>
    </source>
</evidence>
<evidence type="ECO:0000259" key="5">
    <source>
        <dbReference type="Pfam" id="PF00048"/>
    </source>
</evidence>
<dbReference type="Gene3D" id="2.40.50.40">
    <property type="match status" value="1"/>
</dbReference>
<comment type="caution">
    <text evidence="6">The sequence shown here is derived from an EMBL/GenBank/DDBJ whole genome shotgun (WGS) entry which is preliminary data.</text>
</comment>
<feature type="signal peptide" evidence="4">
    <location>
        <begin position="1"/>
        <end position="22"/>
    </location>
</feature>
<dbReference type="Pfam" id="PF00048">
    <property type="entry name" value="IL8"/>
    <property type="match status" value="1"/>
</dbReference>
<evidence type="ECO:0000256" key="4">
    <source>
        <dbReference type="RuleBase" id="RU361150"/>
    </source>
</evidence>
<keyword evidence="4" id="KW-0145">Chemotaxis</keyword>
<gene>
    <name evidence="6" type="ORF">EYF80_039608</name>
</gene>
<dbReference type="OrthoDB" id="8905061at2759"/>
<sequence>MELKVVFLIVCLCALAVASTEAGIHKCCIETKQDIPIRILQRVQGWSVQHSSGACDISALMLRVKGIRKPVCAHPKVKEALMMLMRRMKQKKQKDAY</sequence>
<keyword evidence="4" id="KW-0964">Secreted</keyword>
<accession>A0A4Z2GBU0</accession>
<dbReference type="Proteomes" id="UP000314294">
    <property type="component" value="Unassembled WGS sequence"/>
</dbReference>
<dbReference type="InterPro" id="IPR001811">
    <property type="entry name" value="Chemokine_IL8-like_dom"/>
</dbReference>
<dbReference type="PROSITE" id="PS00472">
    <property type="entry name" value="SMALL_CYTOKINES_CC"/>
    <property type="match status" value="1"/>
</dbReference>
<reference evidence="6 7" key="1">
    <citation type="submission" date="2019-03" db="EMBL/GenBank/DDBJ databases">
        <title>First draft genome of Liparis tanakae, snailfish: a comprehensive survey of snailfish specific genes.</title>
        <authorList>
            <person name="Kim W."/>
            <person name="Song I."/>
            <person name="Jeong J.-H."/>
            <person name="Kim D."/>
            <person name="Kim S."/>
            <person name="Ryu S."/>
            <person name="Song J.Y."/>
            <person name="Lee S.K."/>
        </authorList>
    </citation>
    <scope>NUCLEOTIDE SEQUENCE [LARGE SCALE GENOMIC DNA]</scope>
    <source>
        <tissue evidence="6">Muscle</tissue>
    </source>
</reference>
<organism evidence="6 7">
    <name type="scientific">Liparis tanakae</name>
    <name type="common">Tanaka's snailfish</name>
    <dbReference type="NCBI Taxonomy" id="230148"/>
    <lineage>
        <taxon>Eukaryota</taxon>
        <taxon>Metazoa</taxon>
        <taxon>Chordata</taxon>
        <taxon>Craniata</taxon>
        <taxon>Vertebrata</taxon>
        <taxon>Euteleostomi</taxon>
        <taxon>Actinopterygii</taxon>
        <taxon>Neopterygii</taxon>
        <taxon>Teleostei</taxon>
        <taxon>Neoteleostei</taxon>
        <taxon>Acanthomorphata</taxon>
        <taxon>Eupercaria</taxon>
        <taxon>Perciformes</taxon>
        <taxon>Cottioidei</taxon>
        <taxon>Cottales</taxon>
        <taxon>Liparidae</taxon>
        <taxon>Liparis</taxon>
    </lineage>
</organism>
<name>A0A4Z2GBU0_9TELE</name>
<proteinExistence type="inferred from homology"/>
<feature type="domain" description="Chemokine interleukin-8-like" evidence="5">
    <location>
        <begin position="26"/>
        <end position="79"/>
    </location>
</feature>
<evidence type="ECO:0000256" key="1">
    <source>
        <dbReference type="ARBA" id="ARBA00010868"/>
    </source>
</evidence>
<evidence type="ECO:0000256" key="3">
    <source>
        <dbReference type="ARBA" id="ARBA00023157"/>
    </source>
</evidence>